<organism evidence="2 3">
    <name type="scientific">Cyphellophora attinorum</name>
    <dbReference type="NCBI Taxonomy" id="1664694"/>
    <lineage>
        <taxon>Eukaryota</taxon>
        <taxon>Fungi</taxon>
        <taxon>Dikarya</taxon>
        <taxon>Ascomycota</taxon>
        <taxon>Pezizomycotina</taxon>
        <taxon>Eurotiomycetes</taxon>
        <taxon>Chaetothyriomycetidae</taxon>
        <taxon>Chaetothyriales</taxon>
        <taxon>Cyphellophoraceae</taxon>
        <taxon>Cyphellophora</taxon>
    </lineage>
</organism>
<feature type="region of interest" description="Disordered" evidence="1">
    <location>
        <begin position="1456"/>
        <end position="1476"/>
    </location>
</feature>
<dbReference type="VEuPathDB" id="FungiDB:AB675_6836"/>
<feature type="compositionally biased region" description="Low complexity" evidence="1">
    <location>
        <begin position="413"/>
        <end position="425"/>
    </location>
</feature>
<feature type="compositionally biased region" description="Polar residues" evidence="1">
    <location>
        <begin position="1040"/>
        <end position="1049"/>
    </location>
</feature>
<evidence type="ECO:0000256" key="1">
    <source>
        <dbReference type="SAM" id="MobiDB-lite"/>
    </source>
</evidence>
<dbReference type="RefSeq" id="XP_018003623.1">
    <property type="nucleotide sequence ID" value="XM_018147157.1"/>
</dbReference>
<feature type="region of interest" description="Disordered" evidence="1">
    <location>
        <begin position="306"/>
        <end position="438"/>
    </location>
</feature>
<feature type="region of interest" description="Disordered" evidence="1">
    <location>
        <begin position="1031"/>
        <end position="1078"/>
    </location>
</feature>
<feature type="compositionally biased region" description="Polar residues" evidence="1">
    <location>
        <begin position="1405"/>
        <end position="1417"/>
    </location>
</feature>
<feature type="compositionally biased region" description="Low complexity" evidence="1">
    <location>
        <begin position="1225"/>
        <end position="1241"/>
    </location>
</feature>
<evidence type="ECO:0000313" key="2">
    <source>
        <dbReference type="EMBL" id="KPI43660.1"/>
    </source>
</evidence>
<accession>A0A0N1HYQ1</accession>
<feature type="region of interest" description="Disordered" evidence="1">
    <location>
        <begin position="455"/>
        <end position="486"/>
    </location>
</feature>
<comment type="caution">
    <text evidence="2">The sequence shown here is derived from an EMBL/GenBank/DDBJ whole genome shotgun (WGS) entry which is preliminary data.</text>
</comment>
<feature type="region of interest" description="Disordered" evidence="1">
    <location>
        <begin position="774"/>
        <end position="916"/>
    </location>
</feature>
<feature type="region of interest" description="Disordered" evidence="1">
    <location>
        <begin position="1498"/>
        <end position="1545"/>
    </location>
</feature>
<dbReference type="Proteomes" id="UP000038010">
    <property type="component" value="Unassembled WGS sequence"/>
</dbReference>
<gene>
    <name evidence="2" type="ORF">AB675_6836</name>
</gene>
<protein>
    <submittedName>
        <fullName evidence="2">Uncharacterized protein</fullName>
    </submittedName>
</protein>
<sequence length="1545" mass="167071">MKKTTSSGTRLRRKIQQPLRYEDEVEDINYRKPYLKRNGTKPEYPELLAAQTVPFNPCHRPAAFPSLPLTGDIPAAEERTEYEVDANEVAEEIESDVVSRDTSEEVHEPVDKAKESHNSKQLGRRQSPSRRHGKLIQWRGLELAYRYRIFCTISHLQGAHKAGLWLGLLPEEFNTMLDAHDWRKRNPLTLQQIHDSRPRETDCFEPEFMVEHLDYMVRISHYELGSPQQLAKATQFLIQRNLPVELLGTWVADPLGSGQLVQASSLVALYPMVHMSVEQVQVMEDRRSKELPPRGATLPGLDARIARNQKDRKAAGTISKAKPRSITDRRSHKRSLPPPIPATEQDMGSPPVSVPKKPRANTARCISAHTTDPDDTDYAEEEDQANRVATSVAQKRATDIAQTQKFREHQLNTPASSPSSGASTGQRSAGSMSLRNRGELKETAAMADLRRDMQFWGSSHKPGLSTDTTGRKRSGTSTSVSTEGEKPKKVVVLKYDKRGTAYVESSSPSRAVDLDNEYPRNTTGPESLVQPVSAVQSNTSRPATPSFLAVDSEGVELTSSPPQPSAAFKKHTQQFQHTPQRASEYFEDGSDHGVQDEEGDTFSTPQTSAATPLVRRNTKDADEPQAEQDQDVAHQNSPLAGRRRPHMDTQMVDAPPLGSAEDDVLPSIEDHVEHAIPPEPDAGDALHELLRILAVAKSTAQNPGTVESGRRSPERPTCVSPITVVDDDEEDRGVPAPSTPPERALSTPVNEYAARPSLVATLKVKVPDAILNAEPVPASASRTAPVMFTNPGDDGDSSYGEDRPAKKKQKKKATTPKTKKKQVPQTVNELPEVSPTKKPKKSAATKKATMTAPKKATTAASKKAATTATPGTRKRGRPRKSETPQGVPENIGIDADVPASNSTTEASARSQVGEANVVKQIEMPEPDADIGGGVTVLPSVEELPQSEKALPAEEVSRAEIAYAEDASRVEGHLRADETLPTIGDDTAAFLLGDSELLQVNDATYADTNGADPIIPASAAIQEVEAPAGLSEASEIAAAGPSSSTTSEGNGNFVPLLPRRSNRLQNPVPDATTPVADSQKLPRQQTVITGRDRFSIPTETVNDEAVDDIESAQDGSTGAVGHKEARDDIKLASYMVGDDDFANTHTDGTAPMENGFAVDLESPLKASPDEPRDSRTAMPVATTKSVAKRTTTTTSPAKTRARSKTPAANTRSEANASSKPGKPLPAKRSATSKAKAAAIAARGKPETKTKKNAVAEKGSVAVMTAEELPANDINQETTPSKLQERAARRPRTRSQSQATEPLEDVEVDAGAMPVKNHVHHRPSTRSQTPVVERKDPAEEDQADEDPGDKDQSQQGQQDENEVDQVANVPTTKSIHRPRTRSQTSAAELQVDIGDTTDDEDGARQEAATSSQQVSAQPRSPTPAPSVGDAPDSQTDAQSILASKTTTTLVPLNDTTAAASAKRAVSEPTTVGHRPVTRSITPLRVQALIEEDQNEAILISSSESSDTESEASVGQPIATETTKPRKKWEHKVYEKTRESKRIRGNGA</sequence>
<dbReference type="EMBL" id="LFJN01000005">
    <property type="protein sequence ID" value="KPI43660.1"/>
    <property type="molecule type" value="Genomic_DNA"/>
</dbReference>
<feature type="compositionally biased region" description="Low complexity" evidence="1">
    <location>
        <begin position="1181"/>
        <end position="1197"/>
    </location>
</feature>
<feature type="compositionally biased region" description="Acidic residues" evidence="1">
    <location>
        <begin position="373"/>
        <end position="383"/>
    </location>
</feature>
<evidence type="ECO:0000313" key="3">
    <source>
        <dbReference type="Proteomes" id="UP000038010"/>
    </source>
</evidence>
<feature type="region of interest" description="Disordered" evidence="1">
    <location>
        <begin position="504"/>
        <end position="663"/>
    </location>
</feature>
<dbReference type="OrthoDB" id="4151988at2759"/>
<feature type="region of interest" description="Disordered" evidence="1">
    <location>
        <begin position="1159"/>
        <end position="1444"/>
    </location>
</feature>
<feature type="compositionally biased region" description="Basic and acidic residues" evidence="1">
    <location>
        <begin position="1528"/>
        <end position="1539"/>
    </location>
</feature>
<feature type="region of interest" description="Disordered" evidence="1">
    <location>
        <begin position="701"/>
        <end position="750"/>
    </location>
</feature>
<feature type="compositionally biased region" description="Polar residues" evidence="1">
    <location>
        <begin position="899"/>
        <end position="910"/>
    </location>
</feature>
<feature type="compositionally biased region" description="Acidic residues" evidence="1">
    <location>
        <begin position="1336"/>
        <end position="1346"/>
    </location>
</feature>
<feature type="region of interest" description="Disordered" evidence="1">
    <location>
        <begin position="94"/>
        <end position="131"/>
    </location>
</feature>
<feature type="compositionally biased region" description="Basic and acidic residues" evidence="1">
    <location>
        <begin position="97"/>
        <end position="118"/>
    </location>
</feature>
<proteinExistence type="predicted"/>
<feature type="compositionally biased region" description="Polar residues" evidence="1">
    <location>
        <begin position="1205"/>
        <end position="1217"/>
    </location>
</feature>
<feature type="compositionally biased region" description="Polar residues" evidence="1">
    <location>
        <begin position="1271"/>
        <end position="1280"/>
    </location>
</feature>
<dbReference type="GeneID" id="28739037"/>
<keyword evidence="3" id="KW-1185">Reference proteome</keyword>
<feature type="compositionally biased region" description="Polar residues" evidence="1">
    <location>
        <begin position="533"/>
        <end position="543"/>
    </location>
</feature>
<feature type="compositionally biased region" description="Basic residues" evidence="1">
    <location>
        <begin position="805"/>
        <end position="822"/>
    </location>
</feature>
<feature type="compositionally biased region" description="Polar residues" evidence="1">
    <location>
        <begin position="601"/>
        <end position="610"/>
    </location>
</feature>
<name>A0A0N1HYQ1_9EURO</name>
<feature type="compositionally biased region" description="Low complexity" evidence="1">
    <location>
        <begin position="845"/>
        <end position="871"/>
    </location>
</feature>
<feature type="compositionally biased region" description="Polar residues" evidence="1">
    <location>
        <begin position="1430"/>
        <end position="1442"/>
    </location>
</feature>
<reference evidence="2 3" key="1">
    <citation type="submission" date="2015-06" db="EMBL/GenBank/DDBJ databases">
        <title>Draft genome of the ant-associated black yeast Phialophora attae CBS 131958.</title>
        <authorList>
            <person name="Moreno L.F."/>
            <person name="Stielow B.J."/>
            <person name="de Hoog S."/>
            <person name="Vicente V.A."/>
            <person name="Weiss V.A."/>
            <person name="de Vries M."/>
            <person name="Cruz L.M."/>
            <person name="Souza E.M."/>
        </authorList>
    </citation>
    <scope>NUCLEOTIDE SEQUENCE [LARGE SCALE GENOMIC DNA]</scope>
    <source>
        <strain evidence="2 3">CBS 131958</strain>
    </source>
</reference>